<evidence type="ECO:0000313" key="3">
    <source>
        <dbReference type="Proteomes" id="UP000287746"/>
    </source>
</evidence>
<dbReference type="GO" id="GO:0008775">
    <property type="term" value="F:acetate CoA-transferase activity"/>
    <property type="evidence" value="ECO:0007669"/>
    <property type="project" value="InterPro"/>
</dbReference>
<sequence length="394" mass="41615">MLLSGCSADSSVLDAAIVAAGDAISRTWFSGIFVPGYNKCRWLANPHARALSFFMTPEQRAVDAARVDFRALRYADILSFLKVSRPSAILCMVSPPNAQGMCSFGTTVDFLADLWRSVPIRIAHINPMMPRTNGDPGIPLSELTAWCEAPVPLLAQEEGPADSVAAAIAEHILPLIPNGASIQTGLGKIPGSVLRGLTSHRDLRIHSGLIGDAVVDLLEAGALRPVSPVSAGVAIGSDRLYRAISSDDFSFWPVSSTHALDAFNDGGAPIAINSVIEVDLFGQGYAELTPKGFMSGPGGAIDFAHSVRVAQGVRIVALPSTAGGGTVSRIVPAGSGMGPVSLSRSEIDIVVTEHGAADLRYLSHEQRSRALVSIAHPDHRDDLERSWEVTSRSL</sequence>
<dbReference type="GO" id="GO:0006083">
    <property type="term" value="P:acetate metabolic process"/>
    <property type="evidence" value="ECO:0007669"/>
    <property type="project" value="InterPro"/>
</dbReference>
<evidence type="ECO:0000259" key="1">
    <source>
        <dbReference type="Pfam" id="PF13336"/>
    </source>
</evidence>
<protein>
    <submittedName>
        <fullName evidence="2">4-hydroxybutyrate CoA-transferase</fullName>
    </submittedName>
</protein>
<feature type="domain" description="Acetyl-CoA hydrolase/transferase C-terminal" evidence="1">
    <location>
        <begin position="236"/>
        <end position="385"/>
    </location>
</feature>
<name>A0A430G219_9SPHN</name>
<evidence type="ECO:0000313" key="2">
    <source>
        <dbReference type="EMBL" id="RSY82032.1"/>
    </source>
</evidence>
<dbReference type="Proteomes" id="UP000287746">
    <property type="component" value="Unassembled WGS sequence"/>
</dbReference>
<dbReference type="Pfam" id="PF13336">
    <property type="entry name" value="AcetylCoA_hyd_C"/>
    <property type="match status" value="1"/>
</dbReference>
<dbReference type="EMBL" id="QQYZ01000013">
    <property type="protein sequence ID" value="RSY82032.1"/>
    <property type="molecule type" value="Genomic_DNA"/>
</dbReference>
<keyword evidence="2" id="KW-0808">Transferase</keyword>
<accession>A0A430G219</accession>
<gene>
    <name evidence="2" type="ORF">DAH66_14280</name>
</gene>
<dbReference type="PANTHER" id="PTHR21432">
    <property type="entry name" value="ACETYL-COA HYDROLASE-RELATED"/>
    <property type="match status" value="1"/>
</dbReference>
<reference evidence="2 3" key="1">
    <citation type="submission" date="2018-07" db="EMBL/GenBank/DDBJ databases">
        <title>Genomic and Epidemiologic Investigation of an Indolent Hospital Outbreak.</title>
        <authorList>
            <person name="Johnson R.C."/>
            <person name="Deming C."/>
            <person name="Conlan S."/>
            <person name="Zellmer C.J."/>
            <person name="Michelin A.V."/>
            <person name="Lee-Lin S."/>
            <person name="Thomas P.J."/>
            <person name="Park M."/>
            <person name="Weingarten R.A."/>
            <person name="Less J."/>
            <person name="Dekker J.P."/>
            <person name="Frank K.M."/>
            <person name="Musser K.A."/>
            <person name="Mcquiston J.R."/>
            <person name="Henderson D.K."/>
            <person name="Lau A.F."/>
            <person name="Palmore T.N."/>
            <person name="Segre J.A."/>
        </authorList>
    </citation>
    <scope>NUCLEOTIDE SEQUENCE [LARGE SCALE GENOMIC DNA]</scope>
    <source>
        <strain evidence="2 3">SK-CDC1_0717</strain>
    </source>
</reference>
<dbReference type="InterPro" id="IPR037171">
    <property type="entry name" value="NagB/RpiA_transferase-like"/>
</dbReference>
<dbReference type="SUPFAM" id="SSF100950">
    <property type="entry name" value="NagB/RpiA/CoA transferase-like"/>
    <property type="match status" value="2"/>
</dbReference>
<proteinExistence type="predicted"/>
<dbReference type="Gene3D" id="3.40.1080.20">
    <property type="entry name" value="Acetyl-CoA hydrolase/transferase C-terminal domain"/>
    <property type="match status" value="1"/>
</dbReference>
<organism evidence="2 3">
    <name type="scientific">Sphingomonas koreensis</name>
    <dbReference type="NCBI Taxonomy" id="93064"/>
    <lineage>
        <taxon>Bacteria</taxon>
        <taxon>Pseudomonadati</taxon>
        <taxon>Pseudomonadota</taxon>
        <taxon>Alphaproteobacteria</taxon>
        <taxon>Sphingomonadales</taxon>
        <taxon>Sphingomonadaceae</taxon>
        <taxon>Sphingomonas</taxon>
    </lineage>
</organism>
<dbReference type="AlphaFoldDB" id="A0A430G219"/>
<dbReference type="InterPro" id="IPR038460">
    <property type="entry name" value="AcetylCoA_hyd_C_sf"/>
</dbReference>
<dbReference type="InterPro" id="IPR046433">
    <property type="entry name" value="ActCoA_hydro"/>
</dbReference>
<comment type="caution">
    <text evidence="2">The sequence shown here is derived from an EMBL/GenBank/DDBJ whole genome shotgun (WGS) entry which is preliminary data.</text>
</comment>
<dbReference type="PANTHER" id="PTHR21432:SF20">
    <property type="entry name" value="ACETYL-COA HYDROLASE"/>
    <property type="match status" value="1"/>
</dbReference>
<dbReference type="InterPro" id="IPR026888">
    <property type="entry name" value="AcetylCoA_hyd_C"/>
</dbReference>
<dbReference type="Gene3D" id="3.30.750.70">
    <property type="entry name" value="4-hydroxybutyrate coenzyme like domains"/>
    <property type="match status" value="1"/>
</dbReference>
<dbReference type="Gene3D" id="3.40.1080.10">
    <property type="entry name" value="Glutaconate Coenzyme A-transferase"/>
    <property type="match status" value="1"/>
</dbReference>